<dbReference type="Proteomes" id="UP000253501">
    <property type="component" value="Unassembled WGS sequence"/>
</dbReference>
<protein>
    <submittedName>
        <fullName evidence="1">Transposase</fullName>
    </submittedName>
</protein>
<comment type="caution">
    <text evidence="1">The sequence shown here is derived from an EMBL/GenBank/DDBJ whole genome shotgun (WGS) entry which is preliminary data.</text>
</comment>
<dbReference type="EMBL" id="QDHA01000057">
    <property type="protein sequence ID" value="RCJ06108.1"/>
    <property type="molecule type" value="Genomic_DNA"/>
</dbReference>
<reference evidence="1 2" key="1">
    <citation type="submission" date="2018-04" db="EMBL/GenBank/DDBJ databases">
        <title>Cupriavidus necator CR12 genome sequencing and assembly.</title>
        <authorList>
            <person name="Ben Fekih I."/>
            <person name="Mazhar H.S."/>
            <person name="Bello S.K."/>
            <person name="Rensing C."/>
        </authorList>
    </citation>
    <scope>NUCLEOTIDE SEQUENCE [LARGE SCALE GENOMIC DNA]</scope>
    <source>
        <strain evidence="1 2">CR12</strain>
    </source>
</reference>
<gene>
    <name evidence="1" type="ORF">DDK22_23160</name>
</gene>
<feature type="non-terminal residue" evidence="1">
    <location>
        <position position="148"/>
    </location>
</feature>
<organism evidence="1 2">
    <name type="scientific">Cupriavidus necator</name>
    <name type="common">Alcaligenes eutrophus</name>
    <name type="synonym">Ralstonia eutropha</name>
    <dbReference type="NCBI Taxonomy" id="106590"/>
    <lineage>
        <taxon>Bacteria</taxon>
        <taxon>Pseudomonadati</taxon>
        <taxon>Pseudomonadota</taxon>
        <taxon>Betaproteobacteria</taxon>
        <taxon>Burkholderiales</taxon>
        <taxon>Burkholderiaceae</taxon>
        <taxon>Cupriavidus</taxon>
    </lineage>
</organism>
<dbReference type="AlphaFoldDB" id="A0A367PE02"/>
<evidence type="ECO:0000313" key="2">
    <source>
        <dbReference type="Proteomes" id="UP000253501"/>
    </source>
</evidence>
<evidence type="ECO:0000313" key="1">
    <source>
        <dbReference type="EMBL" id="RCJ06108.1"/>
    </source>
</evidence>
<name>A0A367PE02_CUPNE</name>
<accession>A0A367PE02</accession>
<sequence length="148" mass="16716">MTTVTRTLYATSSCVPALRAVCRATAFVRADLWRRYGALGNVGKSAADIRKEVTAGGWYASLAVDGTIRAETTKDAVNDILTYKAAACAKVRQAIAKRSSDEAERKRLYTLLKRDKWLEDKYLHRMMRKYFRHGVSSCDNQFIVRSDK</sequence>
<proteinExistence type="predicted"/>